<dbReference type="AlphaFoldDB" id="F4WCZ9"/>
<feature type="region of interest" description="Disordered" evidence="1">
    <location>
        <begin position="35"/>
        <end position="81"/>
    </location>
</feature>
<reference evidence="2" key="1">
    <citation type="submission" date="2011-02" db="EMBL/GenBank/DDBJ databases">
        <title>The genome of the leaf-cutting ant Acromyrmex echinatior suggests key adaptations to social evolution and fungus farming.</title>
        <authorList>
            <person name="Nygaard S."/>
            <person name="Zhang G."/>
        </authorList>
    </citation>
    <scope>NUCLEOTIDE SEQUENCE</scope>
</reference>
<gene>
    <name evidence="2" type="ORF">G5I_03437</name>
</gene>
<organism evidence="3">
    <name type="scientific">Acromyrmex echinatior</name>
    <name type="common">Panamanian leafcutter ant</name>
    <name type="synonym">Acromyrmex octospinosus echinatior</name>
    <dbReference type="NCBI Taxonomy" id="103372"/>
    <lineage>
        <taxon>Eukaryota</taxon>
        <taxon>Metazoa</taxon>
        <taxon>Ecdysozoa</taxon>
        <taxon>Arthropoda</taxon>
        <taxon>Hexapoda</taxon>
        <taxon>Insecta</taxon>
        <taxon>Pterygota</taxon>
        <taxon>Neoptera</taxon>
        <taxon>Endopterygota</taxon>
        <taxon>Hymenoptera</taxon>
        <taxon>Apocrita</taxon>
        <taxon>Aculeata</taxon>
        <taxon>Formicoidea</taxon>
        <taxon>Formicidae</taxon>
        <taxon>Myrmicinae</taxon>
        <taxon>Acromyrmex</taxon>
    </lineage>
</organism>
<proteinExistence type="predicted"/>
<dbReference type="Proteomes" id="UP000007755">
    <property type="component" value="Unassembled WGS sequence"/>
</dbReference>
<name>F4WCZ9_ACREC</name>
<protein>
    <submittedName>
        <fullName evidence="2">Uncharacterized protein</fullName>
    </submittedName>
</protein>
<dbReference type="EMBL" id="GL888076">
    <property type="protein sequence ID" value="EGI67923.1"/>
    <property type="molecule type" value="Genomic_DNA"/>
</dbReference>
<evidence type="ECO:0000256" key="1">
    <source>
        <dbReference type="SAM" id="MobiDB-lite"/>
    </source>
</evidence>
<sequence length="81" mass="8666">MPRKLSSYKSCKYSKLRCLFFLQLWDDPGGVSAWKGARGTSDPVVASARVPPQLRQSPSPPPPTSPLPPPGSGGGPRPPRL</sequence>
<feature type="compositionally biased region" description="Pro residues" evidence="1">
    <location>
        <begin position="58"/>
        <end position="81"/>
    </location>
</feature>
<evidence type="ECO:0000313" key="3">
    <source>
        <dbReference type="Proteomes" id="UP000007755"/>
    </source>
</evidence>
<evidence type="ECO:0000313" key="2">
    <source>
        <dbReference type="EMBL" id="EGI67923.1"/>
    </source>
</evidence>
<dbReference type="InParanoid" id="F4WCZ9"/>
<accession>F4WCZ9</accession>
<keyword evidence="3" id="KW-1185">Reference proteome</keyword>